<dbReference type="InterPro" id="IPR011009">
    <property type="entry name" value="Kinase-like_dom_sf"/>
</dbReference>
<dbReference type="Gene3D" id="3.30.200.20">
    <property type="entry name" value="Phosphorylase Kinase, domain 1"/>
    <property type="match status" value="2"/>
</dbReference>
<sequence>MFGRRMVSCLYSSDPSILLVLQFCSELFKFDCINEKGAVPFLVYKFIERSNKSCFLYLISAGKLSRCHKENLELPLFDLATVVNATCNFSDDNKLGEGDSGSVFKALKRLYARLQHRNLVKLLGCCIQQDEMMLIYKCMTNKSLDFCILSVPAAFLMLSGEGA</sequence>
<gene>
    <name evidence="6" type="ORF">RchiOBHm_Chr5g0026461</name>
</gene>
<dbReference type="PANTHER" id="PTHR27002:SF906">
    <property type="entry name" value="PROTEIN KINASE DOMAIN-CONTAINING PROTEIN"/>
    <property type="match status" value="1"/>
</dbReference>
<keyword evidence="4 6" id="KW-0418">Kinase</keyword>
<evidence type="ECO:0000256" key="1">
    <source>
        <dbReference type="ARBA" id="ARBA00022527"/>
    </source>
</evidence>
<dbReference type="EC" id="2.7.11.1" evidence="6"/>
<evidence type="ECO:0000313" key="7">
    <source>
        <dbReference type="Proteomes" id="UP000238479"/>
    </source>
</evidence>
<keyword evidence="7" id="KW-1185">Reference proteome</keyword>
<keyword evidence="1 6" id="KW-0723">Serine/threonine-protein kinase</keyword>
<dbReference type="PANTHER" id="PTHR27002">
    <property type="entry name" value="RECEPTOR-LIKE SERINE/THREONINE-PROTEIN KINASE SD1-8"/>
    <property type="match status" value="1"/>
</dbReference>
<evidence type="ECO:0000256" key="4">
    <source>
        <dbReference type="ARBA" id="ARBA00022777"/>
    </source>
</evidence>
<evidence type="ECO:0000256" key="2">
    <source>
        <dbReference type="ARBA" id="ARBA00022679"/>
    </source>
</evidence>
<protein>
    <submittedName>
        <fullName evidence="6">Putative non-specific serine/threonine protein kinase</fullName>
        <ecNumber evidence="6">2.7.11.1</ecNumber>
    </submittedName>
</protein>
<dbReference type="GO" id="GO:0005886">
    <property type="term" value="C:plasma membrane"/>
    <property type="evidence" value="ECO:0007669"/>
    <property type="project" value="TreeGrafter"/>
</dbReference>
<dbReference type="EMBL" id="PDCK01000043">
    <property type="protein sequence ID" value="PRQ30604.1"/>
    <property type="molecule type" value="Genomic_DNA"/>
</dbReference>
<proteinExistence type="predicted"/>
<dbReference type="GO" id="GO:0005524">
    <property type="term" value="F:ATP binding"/>
    <property type="evidence" value="ECO:0007669"/>
    <property type="project" value="UniProtKB-KW"/>
</dbReference>
<dbReference type="SUPFAM" id="SSF56112">
    <property type="entry name" value="Protein kinase-like (PK-like)"/>
    <property type="match status" value="1"/>
</dbReference>
<reference evidence="6 7" key="1">
    <citation type="journal article" date="2018" name="Nat. Genet.">
        <title>The Rosa genome provides new insights in the design of modern roses.</title>
        <authorList>
            <person name="Bendahmane M."/>
        </authorList>
    </citation>
    <scope>NUCLEOTIDE SEQUENCE [LARGE SCALE GENOMIC DNA]</scope>
    <source>
        <strain evidence="7">cv. Old Blush</strain>
    </source>
</reference>
<dbReference type="GO" id="GO:0004674">
    <property type="term" value="F:protein serine/threonine kinase activity"/>
    <property type="evidence" value="ECO:0007669"/>
    <property type="project" value="UniProtKB-KW"/>
</dbReference>
<name>A0A2P6Q8W7_ROSCH</name>
<dbReference type="AlphaFoldDB" id="A0A2P6Q8W7"/>
<keyword evidence="2 6" id="KW-0808">Transferase</keyword>
<dbReference type="STRING" id="74649.A0A2P6Q8W7"/>
<dbReference type="Proteomes" id="UP000238479">
    <property type="component" value="Chromosome 5"/>
</dbReference>
<keyword evidence="5" id="KW-0067">ATP-binding</keyword>
<evidence type="ECO:0000256" key="5">
    <source>
        <dbReference type="ARBA" id="ARBA00022840"/>
    </source>
</evidence>
<dbReference type="Gramene" id="PRQ30604">
    <property type="protein sequence ID" value="PRQ30604"/>
    <property type="gene ID" value="RchiOBHm_Chr5g0026461"/>
</dbReference>
<organism evidence="6 7">
    <name type="scientific">Rosa chinensis</name>
    <name type="common">China rose</name>
    <dbReference type="NCBI Taxonomy" id="74649"/>
    <lineage>
        <taxon>Eukaryota</taxon>
        <taxon>Viridiplantae</taxon>
        <taxon>Streptophyta</taxon>
        <taxon>Embryophyta</taxon>
        <taxon>Tracheophyta</taxon>
        <taxon>Spermatophyta</taxon>
        <taxon>Magnoliopsida</taxon>
        <taxon>eudicotyledons</taxon>
        <taxon>Gunneridae</taxon>
        <taxon>Pentapetalae</taxon>
        <taxon>rosids</taxon>
        <taxon>fabids</taxon>
        <taxon>Rosales</taxon>
        <taxon>Rosaceae</taxon>
        <taxon>Rosoideae</taxon>
        <taxon>Rosoideae incertae sedis</taxon>
        <taxon>Rosa</taxon>
    </lineage>
</organism>
<accession>A0A2P6Q8W7</accession>
<keyword evidence="3" id="KW-0547">Nucleotide-binding</keyword>
<comment type="caution">
    <text evidence="6">The sequence shown here is derived from an EMBL/GenBank/DDBJ whole genome shotgun (WGS) entry which is preliminary data.</text>
</comment>
<evidence type="ECO:0000313" key="6">
    <source>
        <dbReference type="EMBL" id="PRQ30604.1"/>
    </source>
</evidence>
<evidence type="ECO:0000256" key="3">
    <source>
        <dbReference type="ARBA" id="ARBA00022741"/>
    </source>
</evidence>